<keyword evidence="1" id="KW-0862">Zinc</keyword>
<evidence type="ECO:0000259" key="2">
    <source>
        <dbReference type="SMART" id="SM00575"/>
    </source>
</evidence>
<protein>
    <recommendedName>
        <fullName evidence="1">Protein FAR1-RELATED SEQUENCE</fullName>
    </recommendedName>
</protein>
<dbReference type="GO" id="GO:0008270">
    <property type="term" value="F:zinc ion binding"/>
    <property type="evidence" value="ECO:0007669"/>
    <property type="project" value="UniProtKB-UniRule"/>
</dbReference>
<organism evidence="3 4">
    <name type="scientific">Acorus gramineus</name>
    <name type="common">Dwarf sweet flag</name>
    <dbReference type="NCBI Taxonomy" id="55184"/>
    <lineage>
        <taxon>Eukaryota</taxon>
        <taxon>Viridiplantae</taxon>
        <taxon>Streptophyta</taxon>
        <taxon>Embryophyta</taxon>
        <taxon>Tracheophyta</taxon>
        <taxon>Spermatophyta</taxon>
        <taxon>Magnoliopsida</taxon>
        <taxon>Liliopsida</taxon>
        <taxon>Acoraceae</taxon>
        <taxon>Acorus</taxon>
    </lineage>
</organism>
<keyword evidence="1" id="KW-0539">Nucleus</keyword>
<name>A0AAV8ZZM2_ACOGR</name>
<keyword evidence="4" id="KW-1185">Reference proteome</keyword>
<dbReference type="InterPro" id="IPR031052">
    <property type="entry name" value="FHY3/FAR1"/>
</dbReference>
<keyword evidence="1" id="KW-0479">Metal-binding</keyword>
<evidence type="ECO:0000256" key="1">
    <source>
        <dbReference type="RuleBase" id="RU367018"/>
    </source>
</evidence>
<comment type="function">
    <text evidence="1">Putative transcription activator involved in regulating light control of development.</text>
</comment>
<comment type="similarity">
    <text evidence="1">Belongs to the FHY3/FAR1 family.</text>
</comment>
<feature type="domain" description="Zinc finger PMZ-type" evidence="2">
    <location>
        <begin position="62"/>
        <end position="89"/>
    </location>
</feature>
<reference evidence="3" key="2">
    <citation type="submission" date="2023-06" db="EMBL/GenBank/DDBJ databases">
        <authorList>
            <person name="Ma L."/>
            <person name="Liu K.-W."/>
            <person name="Li Z."/>
            <person name="Hsiao Y.-Y."/>
            <person name="Qi Y."/>
            <person name="Fu T."/>
            <person name="Tang G."/>
            <person name="Zhang D."/>
            <person name="Sun W.-H."/>
            <person name="Liu D.-K."/>
            <person name="Li Y."/>
            <person name="Chen G.-Z."/>
            <person name="Liu X.-D."/>
            <person name="Liao X.-Y."/>
            <person name="Jiang Y.-T."/>
            <person name="Yu X."/>
            <person name="Hao Y."/>
            <person name="Huang J."/>
            <person name="Zhao X.-W."/>
            <person name="Ke S."/>
            <person name="Chen Y.-Y."/>
            <person name="Wu W.-L."/>
            <person name="Hsu J.-L."/>
            <person name="Lin Y.-F."/>
            <person name="Huang M.-D."/>
            <person name="Li C.-Y."/>
            <person name="Huang L."/>
            <person name="Wang Z.-W."/>
            <person name="Zhao X."/>
            <person name="Zhong W.-Y."/>
            <person name="Peng D.-H."/>
            <person name="Ahmad S."/>
            <person name="Lan S."/>
            <person name="Zhang J.-S."/>
            <person name="Tsai W.-C."/>
            <person name="Van De Peer Y."/>
            <person name="Liu Z.-J."/>
        </authorList>
    </citation>
    <scope>NUCLEOTIDE SEQUENCE</scope>
    <source>
        <strain evidence="3">SCP</strain>
        <tissue evidence="3">Leaves</tissue>
    </source>
</reference>
<dbReference type="AlphaFoldDB" id="A0AAV8ZZM2"/>
<accession>A0AAV8ZZM2</accession>
<dbReference type="PANTHER" id="PTHR31669">
    <property type="entry name" value="PROTEIN FAR1-RELATED SEQUENCE 10-RELATED"/>
    <property type="match status" value="1"/>
</dbReference>
<reference evidence="3" key="1">
    <citation type="journal article" date="2023" name="Nat. Commun.">
        <title>Diploid and tetraploid genomes of Acorus and the evolution of monocots.</title>
        <authorList>
            <person name="Ma L."/>
            <person name="Liu K.W."/>
            <person name="Li Z."/>
            <person name="Hsiao Y.Y."/>
            <person name="Qi Y."/>
            <person name="Fu T."/>
            <person name="Tang G.D."/>
            <person name="Zhang D."/>
            <person name="Sun W.H."/>
            <person name="Liu D.K."/>
            <person name="Li Y."/>
            <person name="Chen G.Z."/>
            <person name="Liu X.D."/>
            <person name="Liao X.Y."/>
            <person name="Jiang Y.T."/>
            <person name="Yu X."/>
            <person name="Hao Y."/>
            <person name="Huang J."/>
            <person name="Zhao X.W."/>
            <person name="Ke S."/>
            <person name="Chen Y.Y."/>
            <person name="Wu W.L."/>
            <person name="Hsu J.L."/>
            <person name="Lin Y.F."/>
            <person name="Huang M.D."/>
            <person name="Li C.Y."/>
            <person name="Huang L."/>
            <person name="Wang Z.W."/>
            <person name="Zhao X."/>
            <person name="Zhong W.Y."/>
            <person name="Peng D.H."/>
            <person name="Ahmad S."/>
            <person name="Lan S."/>
            <person name="Zhang J.S."/>
            <person name="Tsai W.C."/>
            <person name="Van de Peer Y."/>
            <person name="Liu Z.J."/>
        </authorList>
    </citation>
    <scope>NUCLEOTIDE SEQUENCE</scope>
    <source>
        <strain evidence="3">SCP</strain>
    </source>
</reference>
<dbReference type="GO" id="GO:0006355">
    <property type="term" value="P:regulation of DNA-templated transcription"/>
    <property type="evidence" value="ECO:0007669"/>
    <property type="project" value="UniProtKB-UniRule"/>
</dbReference>
<keyword evidence="1" id="KW-0863">Zinc-finger</keyword>
<gene>
    <name evidence="3" type="ORF">QJS04_geneDACA014400</name>
</gene>
<sequence length="125" mass="14697">MVSCVAKVYTPEILELFQAEYEKSLNCFIYIHGKVGHVIEYKIHRDRSNERTILFDSATEMVTCISKKFEFMGIQCCHVLKVLDHRNIKFLPPQYILTRWTRDAKFDVVHDICSSSIQVDMCLLY</sequence>
<dbReference type="Proteomes" id="UP001179952">
    <property type="component" value="Unassembled WGS sequence"/>
</dbReference>
<dbReference type="InterPro" id="IPR006564">
    <property type="entry name" value="Znf_PMZ"/>
</dbReference>
<dbReference type="GO" id="GO:0005634">
    <property type="term" value="C:nucleus"/>
    <property type="evidence" value="ECO:0007669"/>
    <property type="project" value="UniProtKB-SubCell"/>
</dbReference>
<comment type="caution">
    <text evidence="3">The sequence shown here is derived from an EMBL/GenBank/DDBJ whole genome shotgun (WGS) entry which is preliminary data.</text>
</comment>
<dbReference type="SMART" id="SM00575">
    <property type="entry name" value="ZnF_PMZ"/>
    <property type="match status" value="1"/>
</dbReference>
<evidence type="ECO:0000313" key="3">
    <source>
        <dbReference type="EMBL" id="KAK1257558.1"/>
    </source>
</evidence>
<comment type="subcellular location">
    <subcellularLocation>
        <location evidence="1">Nucleus</location>
    </subcellularLocation>
</comment>
<dbReference type="EMBL" id="JAUJYN010000039">
    <property type="protein sequence ID" value="KAK1257558.1"/>
    <property type="molecule type" value="Genomic_DNA"/>
</dbReference>
<dbReference type="PANTHER" id="PTHR31669:SF281">
    <property type="entry name" value="PROTEIN FAR1-RELATED SEQUENCE"/>
    <property type="match status" value="1"/>
</dbReference>
<evidence type="ECO:0000313" key="4">
    <source>
        <dbReference type="Proteomes" id="UP001179952"/>
    </source>
</evidence>
<proteinExistence type="inferred from homology"/>